<feature type="transmembrane region" description="Helical" evidence="14">
    <location>
        <begin position="179"/>
        <end position="199"/>
    </location>
</feature>
<dbReference type="Pfam" id="PF01151">
    <property type="entry name" value="ELO"/>
    <property type="match status" value="1"/>
</dbReference>
<dbReference type="GO" id="GO:0005789">
    <property type="term" value="C:endoplasmic reticulum membrane"/>
    <property type="evidence" value="ECO:0007669"/>
    <property type="project" value="TreeGrafter"/>
</dbReference>
<dbReference type="AlphaFoldDB" id="A0A8T0HPS5"/>
<feature type="transmembrane region" description="Helical" evidence="14">
    <location>
        <begin position="241"/>
        <end position="263"/>
    </location>
</feature>
<keyword evidence="5" id="KW-0808">Transferase</keyword>
<keyword evidence="11" id="KW-0275">Fatty acid biosynthesis</keyword>
<feature type="transmembrane region" description="Helical" evidence="14">
    <location>
        <begin position="211"/>
        <end position="235"/>
    </location>
</feature>
<comment type="caution">
    <text evidence="15">The sequence shown here is derived from an EMBL/GenBank/DDBJ whole genome shotgun (WGS) entry which is preliminary data.</text>
</comment>
<keyword evidence="16" id="KW-1185">Reference proteome</keyword>
<comment type="similarity">
    <text evidence="2">Belongs to the ELO family.</text>
</comment>
<evidence type="ECO:0000256" key="8">
    <source>
        <dbReference type="ARBA" id="ARBA00022989"/>
    </source>
</evidence>
<evidence type="ECO:0000256" key="4">
    <source>
        <dbReference type="ARBA" id="ARBA00022516"/>
    </source>
</evidence>
<dbReference type="GO" id="GO:0009922">
    <property type="term" value="F:fatty acid elongase activity"/>
    <property type="evidence" value="ECO:0007669"/>
    <property type="project" value="UniProtKB-EC"/>
</dbReference>
<feature type="transmembrane region" description="Helical" evidence="14">
    <location>
        <begin position="155"/>
        <end position="173"/>
    </location>
</feature>
<reference evidence="15" key="1">
    <citation type="submission" date="2020-06" db="EMBL/GenBank/DDBJ databases">
        <title>WGS assembly of Ceratodon purpureus strain R40.</title>
        <authorList>
            <person name="Carey S.B."/>
            <person name="Jenkins J."/>
            <person name="Shu S."/>
            <person name="Lovell J.T."/>
            <person name="Sreedasyam A."/>
            <person name="Maumus F."/>
            <person name="Tiley G.P."/>
            <person name="Fernandez-Pozo N."/>
            <person name="Barry K."/>
            <person name="Chen C."/>
            <person name="Wang M."/>
            <person name="Lipzen A."/>
            <person name="Daum C."/>
            <person name="Saski C.A."/>
            <person name="Payton A.C."/>
            <person name="Mcbreen J.C."/>
            <person name="Conrad R.E."/>
            <person name="Kollar L.M."/>
            <person name="Olsson S."/>
            <person name="Huttunen S."/>
            <person name="Landis J.B."/>
            <person name="Wickett N.J."/>
            <person name="Johnson M.G."/>
            <person name="Rensing S.A."/>
            <person name="Grimwood J."/>
            <person name="Schmutz J."/>
            <person name="Mcdaniel S.F."/>
        </authorList>
    </citation>
    <scope>NUCLEOTIDE SEQUENCE</scope>
    <source>
        <strain evidence="15">R40</strain>
    </source>
</reference>
<protein>
    <recommendedName>
        <fullName evidence="3">very-long-chain 3-oxoacyl-CoA synthase</fullName>
        <ecNumber evidence="3">2.3.1.199</ecNumber>
    </recommendedName>
</protein>
<evidence type="ECO:0000313" key="15">
    <source>
        <dbReference type="EMBL" id="KAG0572598.1"/>
    </source>
</evidence>
<evidence type="ECO:0000256" key="3">
    <source>
        <dbReference type="ARBA" id="ARBA00012307"/>
    </source>
</evidence>
<dbReference type="PROSITE" id="PS01188">
    <property type="entry name" value="ELO"/>
    <property type="match status" value="1"/>
</dbReference>
<dbReference type="GO" id="GO:0030148">
    <property type="term" value="P:sphingolipid biosynthetic process"/>
    <property type="evidence" value="ECO:0007669"/>
    <property type="project" value="TreeGrafter"/>
</dbReference>
<evidence type="ECO:0000256" key="1">
    <source>
        <dbReference type="ARBA" id="ARBA00004141"/>
    </source>
</evidence>
<comment type="subcellular location">
    <subcellularLocation>
        <location evidence="1">Membrane</location>
        <topology evidence="1">Multi-pass membrane protein</topology>
    </subcellularLocation>
</comment>
<proteinExistence type="inferred from homology"/>
<evidence type="ECO:0000256" key="11">
    <source>
        <dbReference type="ARBA" id="ARBA00023160"/>
    </source>
</evidence>
<evidence type="ECO:0000256" key="5">
    <source>
        <dbReference type="ARBA" id="ARBA00022679"/>
    </source>
</evidence>
<dbReference type="PANTHER" id="PTHR11157:SF134">
    <property type="entry name" value="ELONGATION OF FATTY ACIDS PROTEIN 1-RELATED"/>
    <property type="match status" value="1"/>
</dbReference>
<evidence type="ECO:0000313" key="16">
    <source>
        <dbReference type="Proteomes" id="UP000822688"/>
    </source>
</evidence>
<comment type="catalytic activity">
    <reaction evidence="12">
        <text>a very-long-chain acyl-CoA + malonyl-CoA + H(+) = a very-long-chain 3-oxoacyl-CoA + CO2 + CoA</text>
        <dbReference type="Rhea" id="RHEA:32727"/>
        <dbReference type="ChEBI" id="CHEBI:15378"/>
        <dbReference type="ChEBI" id="CHEBI:16526"/>
        <dbReference type="ChEBI" id="CHEBI:57287"/>
        <dbReference type="ChEBI" id="CHEBI:57384"/>
        <dbReference type="ChEBI" id="CHEBI:90725"/>
        <dbReference type="ChEBI" id="CHEBI:90736"/>
        <dbReference type="EC" id="2.3.1.199"/>
    </reaction>
</comment>
<organism evidence="15 16">
    <name type="scientific">Ceratodon purpureus</name>
    <name type="common">Fire moss</name>
    <name type="synonym">Dicranum purpureum</name>
    <dbReference type="NCBI Taxonomy" id="3225"/>
    <lineage>
        <taxon>Eukaryota</taxon>
        <taxon>Viridiplantae</taxon>
        <taxon>Streptophyta</taxon>
        <taxon>Embryophyta</taxon>
        <taxon>Bryophyta</taxon>
        <taxon>Bryophytina</taxon>
        <taxon>Bryopsida</taxon>
        <taxon>Dicranidae</taxon>
        <taxon>Pseudoditrichales</taxon>
        <taxon>Ditrichaceae</taxon>
        <taxon>Ceratodon</taxon>
    </lineage>
</organism>
<dbReference type="Proteomes" id="UP000822688">
    <property type="component" value="Chromosome V"/>
</dbReference>
<dbReference type="GO" id="GO:0042761">
    <property type="term" value="P:very long-chain fatty acid biosynthetic process"/>
    <property type="evidence" value="ECO:0007669"/>
    <property type="project" value="TreeGrafter"/>
</dbReference>
<evidence type="ECO:0000256" key="7">
    <source>
        <dbReference type="ARBA" id="ARBA00022832"/>
    </source>
</evidence>
<accession>A0A8T0HPS5</accession>
<feature type="compositionally biased region" description="Basic residues" evidence="13">
    <location>
        <begin position="281"/>
        <end position="292"/>
    </location>
</feature>
<dbReference type="PANTHER" id="PTHR11157">
    <property type="entry name" value="FATTY ACID ACYL TRANSFERASE-RELATED"/>
    <property type="match status" value="1"/>
</dbReference>
<dbReference type="GO" id="GO:0034626">
    <property type="term" value="P:fatty acid elongation, polyunsaturated fatty acid"/>
    <property type="evidence" value="ECO:0007669"/>
    <property type="project" value="TreeGrafter"/>
</dbReference>
<evidence type="ECO:0000256" key="10">
    <source>
        <dbReference type="ARBA" id="ARBA00023136"/>
    </source>
</evidence>
<dbReference type="GO" id="GO:0034625">
    <property type="term" value="P:fatty acid elongation, monounsaturated fatty acid"/>
    <property type="evidence" value="ECO:0007669"/>
    <property type="project" value="TreeGrafter"/>
</dbReference>
<evidence type="ECO:0000256" key="2">
    <source>
        <dbReference type="ARBA" id="ARBA00007263"/>
    </source>
</evidence>
<dbReference type="GO" id="GO:0019367">
    <property type="term" value="P:fatty acid elongation, saturated fatty acid"/>
    <property type="evidence" value="ECO:0007669"/>
    <property type="project" value="TreeGrafter"/>
</dbReference>
<feature type="region of interest" description="Disordered" evidence="13">
    <location>
        <begin position="270"/>
        <end position="292"/>
    </location>
</feature>
<dbReference type="EC" id="2.3.1.199" evidence="3"/>
<keyword evidence="8 14" id="KW-1133">Transmembrane helix</keyword>
<gene>
    <name evidence="15" type="ORF">KC19_VG109000</name>
</gene>
<keyword evidence="6 14" id="KW-0812">Transmembrane</keyword>
<keyword evidence="10 14" id="KW-0472">Membrane</keyword>
<sequence length="292" mass="33451">MELRMAELRAAFDYWTVKHPAIQTFKFEDHSIIGSWNFAVSAVVLYLLGVFLLKFLLSYREKPLRLGFIPVVHNLVLAVGSLLMFVGCLNTAVSEARSSSWLWGKRHGAEWVLCFPKDTRAAGPVFLWSYVYYLSKFYELLDTVILLLKKRQLSFLHVFHHATVVFMCFFWLLDTQSLQIIALLTNTAVHVIMYTYYFLCSVNCPPPWKKVVTNVQIVQFVFSFICGVATLWLHFSGPGCAGMYAFCFNLVFNASLLFLFLNFHSKQYGSGKVSKGSTAGRTRRSLQARKQK</sequence>
<name>A0A8T0HPS5_CERPU</name>
<evidence type="ECO:0000256" key="12">
    <source>
        <dbReference type="ARBA" id="ARBA00047375"/>
    </source>
</evidence>
<evidence type="ECO:0000256" key="6">
    <source>
        <dbReference type="ARBA" id="ARBA00022692"/>
    </source>
</evidence>
<feature type="transmembrane region" description="Helical" evidence="14">
    <location>
        <begin position="36"/>
        <end position="59"/>
    </location>
</feature>
<keyword evidence="7" id="KW-0276">Fatty acid metabolism</keyword>
<evidence type="ECO:0000256" key="14">
    <source>
        <dbReference type="SAM" id="Phobius"/>
    </source>
</evidence>
<keyword evidence="9" id="KW-0443">Lipid metabolism</keyword>
<evidence type="ECO:0000256" key="13">
    <source>
        <dbReference type="SAM" id="MobiDB-lite"/>
    </source>
</evidence>
<evidence type="ECO:0000256" key="9">
    <source>
        <dbReference type="ARBA" id="ARBA00023098"/>
    </source>
</evidence>
<feature type="transmembrane region" description="Helical" evidence="14">
    <location>
        <begin position="71"/>
        <end position="93"/>
    </location>
</feature>
<dbReference type="InterPro" id="IPR030457">
    <property type="entry name" value="ELO_CS"/>
</dbReference>
<dbReference type="InterPro" id="IPR002076">
    <property type="entry name" value="ELO_fam"/>
</dbReference>
<keyword evidence="4" id="KW-0444">Lipid biosynthesis</keyword>
<feature type="transmembrane region" description="Helical" evidence="14">
    <location>
        <begin position="130"/>
        <end position="148"/>
    </location>
</feature>
<dbReference type="EMBL" id="CM026426">
    <property type="protein sequence ID" value="KAG0572598.1"/>
    <property type="molecule type" value="Genomic_DNA"/>
</dbReference>